<gene>
    <name evidence="6" type="ORF">Theba_1791</name>
</gene>
<dbReference type="InterPro" id="IPR013785">
    <property type="entry name" value="Aldolase_TIM"/>
</dbReference>
<dbReference type="KEGG" id="mpg:Theba_1791"/>
<evidence type="ECO:0000256" key="4">
    <source>
        <dbReference type="ARBA" id="ARBA00023239"/>
    </source>
</evidence>
<keyword evidence="4" id="KW-0456">Lyase</keyword>
<dbReference type="PANTHER" id="PTHR30246">
    <property type="entry name" value="2-KETO-3-DEOXY-6-PHOSPHOGLUCONATE ALDOLASE"/>
    <property type="match status" value="1"/>
</dbReference>
<evidence type="ECO:0000256" key="2">
    <source>
        <dbReference type="ARBA" id="ARBA00006906"/>
    </source>
</evidence>
<keyword evidence="7" id="KW-1185">Reference proteome</keyword>
<protein>
    <submittedName>
        <fullName evidence="6">Entner-Doudoroff aldolase</fullName>
    </submittedName>
</protein>
<accession>I2F689</accession>
<dbReference type="HOGENOM" id="CLU_077795_1_1_0"/>
<dbReference type="EMBL" id="CP003532">
    <property type="protein sequence ID" value="AFK07442.1"/>
    <property type="molecule type" value="Genomic_DNA"/>
</dbReference>
<proteinExistence type="inferred from homology"/>
<evidence type="ECO:0000313" key="7">
    <source>
        <dbReference type="Proteomes" id="UP000002881"/>
    </source>
</evidence>
<evidence type="ECO:0000256" key="5">
    <source>
        <dbReference type="ARBA" id="ARBA00023277"/>
    </source>
</evidence>
<dbReference type="STRING" id="660470.Theba_1791"/>
<dbReference type="PANTHER" id="PTHR30246:SF1">
    <property type="entry name" value="2-DEHYDRO-3-DEOXY-6-PHOSPHOGALACTONATE ALDOLASE-RELATED"/>
    <property type="match status" value="1"/>
</dbReference>
<organism evidence="6 7">
    <name type="scientific">Mesotoga prima MesG1.Ag.4.2</name>
    <dbReference type="NCBI Taxonomy" id="660470"/>
    <lineage>
        <taxon>Bacteria</taxon>
        <taxon>Thermotogati</taxon>
        <taxon>Thermotogota</taxon>
        <taxon>Thermotogae</taxon>
        <taxon>Kosmotogales</taxon>
        <taxon>Kosmotogaceae</taxon>
        <taxon>Mesotoga</taxon>
    </lineage>
</organism>
<dbReference type="RefSeq" id="WP_014731273.1">
    <property type="nucleotide sequence ID" value="NC_017934.1"/>
</dbReference>
<dbReference type="eggNOG" id="COG0800">
    <property type="taxonomic scope" value="Bacteria"/>
</dbReference>
<evidence type="ECO:0000313" key="6">
    <source>
        <dbReference type="EMBL" id="AFK07442.1"/>
    </source>
</evidence>
<reference evidence="6 7" key="1">
    <citation type="journal article" date="2012" name="Genome Biol. Evol.">
        <title>Genome Sequence of the Mesophilic Thermotogales Bacterium Mesotoga prima MesG1.Ag.4.2 Reveals the Largest Thermotogales Genome To Date.</title>
        <authorList>
            <person name="Zhaxybayeva O."/>
            <person name="Swithers K.S."/>
            <person name="Foght J."/>
            <person name="Green A.G."/>
            <person name="Bruce D."/>
            <person name="Detter C."/>
            <person name="Han S."/>
            <person name="Teshima H."/>
            <person name="Han J."/>
            <person name="Woyke T."/>
            <person name="Pitluck S."/>
            <person name="Nolan M."/>
            <person name="Ivanova N."/>
            <person name="Pati A."/>
            <person name="Land M.L."/>
            <person name="Dlutek M."/>
            <person name="Doolittle W.F."/>
            <person name="Noll K.M."/>
            <person name="Nesbo C.L."/>
        </authorList>
    </citation>
    <scope>NUCLEOTIDE SEQUENCE [LARGE SCALE GENOMIC DNA]</scope>
    <source>
        <strain evidence="7">mesG1.Ag.4.2</strain>
    </source>
</reference>
<name>I2F689_9BACT</name>
<dbReference type="Gene3D" id="3.20.20.70">
    <property type="entry name" value="Aldolase class I"/>
    <property type="match status" value="1"/>
</dbReference>
<dbReference type="SUPFAM" id="SSF51569">
    <property type="entry name" value="Aldolase"/>
    <property type="match status" value="1"/>
</dbReference>
<dbReference type="CDD" id="cd00452">
    <property type="entry name" value="KDPG_aldolase"/>
    <property type="match status" value="1"/>
</dbReference>
<comment type="subunit">
    <text evidence="3">Homotrimer.</text>
</comment>
<sequence>MFERLMTEKVLTVIRGLTLDQSRKLCEMLLENDLTILEVSFSDESSSEILHELKKEFYGKLVIGAGTVYDDTAYSRALRSNADFVLSPGFSEEIAKLSTRDGISYIPGVYTSTDIQTALNNGFSFLKLFPGDAEGLNLLKAYRGPFPTVKFMPFGGVTAENATEYMKAGAVALGIGSYIANRNLFDEEREGEVLERILKIRRAVNASS</sequence>
<dbReference type="InterPro" id="IPR000887">
    <property type="entry name" value="Aldlse_KDPG_KHG"/>
</dbReference>
<dbReference type="GeneID" id="87107559"/>
<evidence type="ECO:0000256" key="1">
    <source>
        <dbReference type="ARBA" id="ARBA00004761"/>
    </source>
</evidence>
<evidence type="ECO:0000256" key="3">
    <source>
        <dbReference type="ARBA" id="ARBA00011233"/>
    </source>
</evidence>
<dbReference type="Pfam" id="PF01081">
    <property type="entry name" value="Aldolase"/>
    <property type="match status" value="1"/>
</dbReference>
<keyword evidence="5" id="KW-0119">Carbohydrate metabolism</keyword>
<dbReference type="AlphaFoldDB" id="I2F689"/>
<comment type="similarity">
    <text evidence="2">Belongs to the KHG/KDPG aldolase family.</text>
</comment>
<dbReference type="Proteomes" id="UP000002881">
    <property type="component" value="Chromosome"/>
</dbReference>
<dbReference type="NCBIfam" id="TIGR01182">
    <property type="entry name" value="eda"/>
    <property type="match status" value="1"/>
</dbReference>
<dbReference type="GO" id="GO:0016829">
    <property type="term" value="F:lyase activity"/>
    <property type="evidence" value="ECO:0007669"/>
    <property type="project" value="UniProtKB-KW"/>
</dbReference>
<comment type="pathway">
    <text evidence="1">Carbohydrate acid metabolism.</text>
</comment>